<dbReference type="InterPro" id="IPR006802">
    <property type="entry name" value="Radial_spoke"/>
</dbReference>
<evidence type="ECO:0000256" key="4">
    <source>
        <dbReference type="ARBA" id="ARBA00023212"/>
    </source>
</evidence>
<keyword evidence="2" id="KW-0963">Cytoplasm</keyword>
<dbReference type="PANTHER" id="PTHR13159:SF0">
    <property type="entry name" value="RADIAL SPOKE HEAD 6 HOMOLOG A"/>
    <property type="match status" value="1"/>
</dbReference>
<organism evidence="6 7">
    <name type="scientific">Sipha flava</name>
    <name type="common">yellow sugarcane aphid</name>
    <dbReference type="NCBI Taxonomy" id="143950"/>
    <lineage>
        <taxon>Eukaryota</taxon>
        <taxon>Metazoa</taxon>
        <taxon>Ecdysozoa</taxon>
        <taxon>Arthropoda</taxon>
        <taxon>Hexapoda</taxon>
        <taxon>Insecta</taxon>
        <taxon>Pterygota</taxon>
        <taxon>Neoptera</taxon>
        <taxon>Paraneoptera</taxon>
        <taxon>Hemiptera</taxon>
        <taxon>Sternorrhyncha</taxon>
        <taxon>Aphidomorpha</taxon>
        <taxon>Aphidoidea</taxon>
        <taxon>Aphididae</taxon>
        <taxon>Sipha</taxon>
    </lineage>
</organism>
<evidence type="ECO:0000256" key="5">
    <source>
        <dbReference type="ARBA" id="ARBA00023273"/>
    </source>
</evidence>
<keyword evidence="4" id="KW-0206">Cytoskeleton</keyword>
<dbReference type="GO" id="GO:0060294">
    <property type="term" value="P:cilium movement involved in cell motility"/>
    <property type="evidence" value="ECO:0007669"/>
    <property type="project" value="InterPro"/>
</dbReference>
<reference evidence="7" key="1">
    <citation type="submission" date="2025-08" db="UniProtKB">
        <authorList>
            <consortium name="RefSeq"/>
        </authorList>
    </citation>
    <scope>IDENTIFICATION</scope>
    <source>
        <tissue evidence="7">Whole body</tissue>
    </source>
</reference>
<evidence type="ECO:0000256" key="1">
    <source>
        <dbReference type="ARBA" id="ARBA00004430"/>
    </source>
</evidence>
<evidence type="ECO:0000256" key="2">
    <source>
        <dbReference type="ARBA" id="ARBA00022490"/>
    </source>
</evidence>
<sequence>MRNNITVDNSIAKSQSVEMKSSEKCSGRDINTKFDIDIGYAIKLLKKEDESVNVYNHLQGILDKISSERPTSPLENFEKYSQLLKRTYIHKEVNFERVFIDNINRSYCQKSLQMYKCALKKQSEKQKQYNINKNNSKNPENVIGKKKKIIVNNSNNINVQVQNLFEVNLMFNKAGCGLPLDEVALISMSMNEMALLNKFKKIRFWGKIFGIKKIYFIIECEWTDAELTRKTLVITQMNMTKKNDSSESKHEMESVRSTVNKFQDSIDSNVSVFDVEMTNDAIKSDDSWTSSRKNYNCETETSEVLPPEMIGKGANKRVYFVSNELNSKWIELDSVQPYQIVEARRIKRYFTGKLNQPIISFPKFKGMELDYLRAQIARISSSTQICPRGYYVFNSATSTSENTLEKTQSEVSSNFTETINFDLIPNKNVKPIPNKDMINLNYWVHKNPQINDTGITANHPGALFSSKLIQDSNIDEISVYEELEEYEVNNKESSLNANGELFGNLSQDITIENESAWKGFICSPFNTRYSYTVMMSHIWPGAYAVVDKLKTDFVYIGWAQKQDCSQYAQLSSKLIDGYKMEMSTKESQTEYEEVQKIQNNQITDLELKLQIPSNEYIFEEVENELSIDYDIE</sequence>
<evidence type="ECO:0000313" key="7">
    <source>
        <dbReference type="RefSeq" id="XP_025414690.1"/>
    </source>
</evidence>
<gene>
    <name evidence="7" type="primary">LOC112686556</name>
</gene>
<dbReference type="Proteomes" id="UP000694846">
    <property type="component" value="Unplaced"/>
</dbReference>
<dbReference type="GeneID" id="112686556"/>
<evidence type="ECO:0000256" key="3">
    <source>
        <dbReference type="ARBA" id="ARBA00023069"/>
    </source>
</evidence>
<dbReference type="PANTHER" id="PTHR13159">
    <property type="entry name" value="RADIAL SPOKEHEAD-RELATED"/>
    <property type="match status" value="1"/>
</dbReference>
<dbReference type="RefSeq" id="XP_025414690.1">
    <property type="nucleotide sequence ID" value="XM_025558905.1"/>
</dbReference>
<keyword evidence="5" id="KW-0966">Cell projection</keyword>
<protein>
    <submittedName>
        <fullName evidence="7">Radial spoke head protein 6 homolog A-like</fullName>
    </submittedName>
</protein>
<evidence type="ECO:0000313" key="6">
    <source>
        <dbReference type="Proteomes" id="UP000694846"/>
    </source>
</evidence>
<dbReference type="GO" id="GO:0001534">
    <property type="term" value="C:radial spoke"/>
    <property type="evidence" value="ECO:0007669"/>
    <property type="project" value="InterPro"/>
</dbReference>
<dbReference type="OrthoDB" id="272202at2759"/>
<keyword evidence="6" id="KW-1185">Reference proteome</keyword>
<proteinExistence type="predicted"/>
<dbReference type="GO" id="GO:0035082">
    <property type="term" value="P:axoneme assembly"/>
    <property type="evidence" value="ECO:0007669"/>
    <property type="project" value="TreeGrafter"/>
</dbReference>
<keyword evidence="3" id="KW-0969">Cilium</keyword>
<dbReference type="AlphaFoldDB" id="A0A8B8FWG9"/>
<name>A0A8B8FWG9_9HEMI</name>
<comment type="subcellular location">
    <subcellularLocation>
        <location evidence="1">Cytoplasm</location>
        <location evidence="1">Cytoskeleton</location>
        <location evidence="1">Cilium axoneme</location>
    </subcellularLocation>
</comment>
<accession>A0A8B8FWG9</accession>
<dbReference type="Pfam" id="PF04712">
    <property type="entry name" value="Radial_spoke"/>
    <property type="match status" value="1"/>
</dbReference>